<accession>A0A914CF73</accession>
<keyword evidence="1" id="KW-1185">Reference proteome</keyword>
<dbReference type="Proteomes" id="UP000887540">
    <property type="component" value="Unplaced"/>
</dbReference>
<reference evidence="2" key="1">
    <citation type="submission" date="2022-11" db="UniProtKB">
        <authorList>
            <consortium name="WormBaseParasite"/>
        </authorList>
    </citation>
    <scope>IDENTIFICATION</scope>
</reference>
<dbReference type="AlphaFoldDB" id="A0A914CF73"/>
<evidence type="ECO:0000313" key="1">
    <source>
        <dbReference type="Proteomes" id="UP000887540"/>
    </source>
</evidence>
<proteinExistence type="predicted"/>
<name>A0A914CF73_9BILA</name>
<dbReference type="WBParaSite" id="ACRNAN_scaffold101.g32084.t1">
    <property type="protein sequence ID" value="ACRNAN_scaffold101.g32084.t1"/>
    <property type="gene ID" value="ACRNAN_scaffold101.g32084"/>
</dbReference>
<protein>
    <submittedName>
        <fullName evidence="2">Integrator complex subunit 14 C-terminal domain-containing protein</fullName>
    </submittedName>
</protein>
<sequence length="473" mass="54293">MGNDPEKIAQAEELAMAIVDSVDTQHVFVHLAVINFFRNSFQSDLSDEKDLPISEEDLQRFRENQELNPPQRDVDIIGRNLQTGDQVKDLLKNISFIGCMEYKMLGEFFVKNHPIRNYEVIVITDAYLNYYSPIGDRFSFPALVRFFIVGDYRKEEINAHHIAELEYFAIQCAKEANLFHRYSEEDFMPVFRCDFPSAKSCVEKISSEIRTDTDVTITISPTVIINVEAFPGIPKVNLGLYGFEMYKIPVDAENEHASNFNLVGFTKSTTMLNIESCRLMHSIRPPSTTDPQNSTLFHLMAESMGAEGQVALLKHSSGEGAFLKPIRDEITQPWRLVLQFYPSHRIKWTLESSINVEKKKKPLLIVEKSLSYKVTNFRTYWYAKDCTQSDITRLVKHLKRADRIENFYTDLRRMTKYGIATGIESFGKVLSDILEKKKSTFAPENKLHADKVIQKLRSGGWKALLAEIGTIKK</sequence>
<evidence type="ECO:0000313" key="2">
    <source>
        <dbReference type="WBParaSite" id="ACRNAN_scaffold101.g32084.t1"/>
    </source>
</evidence>
<organism evidence="1 2">
    <name type="scientific">Acrobeloides nanus</name>
    <dbReference type="NCBI Taxonomy" id="290746"/>
    <lineage>
        <taxon>Eukaryota</taxon>
        <taxon>Metazoa</taxon>
        <taxon>Ecdysozoa</taxon>
        <taxon>Nematoda</taxon>
        <taxon>Chromadorea</taxon>
        <taxon>Rhabditida</taxon>
        <taxon>Tylenchina</taxon>
        <taxon>Cephalobomorpha</taxon>
        <taxon>Cephaloboidea</taxon>
        <taxon>Cephalobidae</taxon>
        <taxon>Acrobeloides</taxon>
    </lineage>
</organism>